<organism evidence="2 3">
    <name type="scientific">Caldivirga maquilingensis (strain ATCC 700844 / DSM 13496 / JCM 10307 / IC-167)</name>
    <dbReference type="NCBI Taxonomy" id="397948"/>
    <lineage>
        <taxon>Archaea</taxon>
        <taxon>Thermoproteota</taxon>
        <taxon>Thermoprotei</taxon>
        <taxon>Thermoproteales</taxon>
        <taxon>Thermoproteaceae</taxon>
        <taxon>Caldivirga</taxon>
    </lineage>
</organism>
<dbReference type="InterPro" id="IPR029057">
    <property type="entry name" value="PRTase-like"/>
</dbReference>
<dbReference type="OrthoDB" id="8323at2157"/>
<evidence type="ECO:0000259" key="1">
    <source>
        <dbReference type="Pfam" id="PF00156"/>
    </source>
</evidence>
<dbReference type="AlphaFoldDB" id="A8M9H1"/>
<dbReference type="STRING" id="397948.Cmaq_1567"/>
<dbReference type="NCBIfam" id="NF005592">
    <property type="entry name" value="PRK07322.1"/>
    <property type="match status" value="1"/>
</dbReference>
<dbReference type="InterPro" id="IPR000836">
    <property type="entry name" value="PRTase_dom"/>
</dbReference>
<dbReference type="PANTHER" id="PTHR43218:SF1">
    <property type="entry name" value="PHOSPHORIBOSYLTRANSFERASE"/>
    <property type="match status" value="1"/>
</dbReference>
<evidence type="ECO:0000313" key="3">
    <source>
        <dbReference type="Proteomes" id="UP000001137"/>
    </source>
</evidence>
<dbReference type="HOGENOM" id="CLU_073912_1_0_2"/>
<dbReference type="RefSeq" id="WP_012186609.1">
    <property type="nucleotide sequence ID" value="NC_009954.1"/>
</dbReference>
<dbReference type="GO" id="GO:0016757">
    <property type="term" value="F:glycosyltransferase activity"/>
    <property type="evidence" value="ECO:0007669"/>
    <property type="project" value="UniProtKB-KW"/>
</dbReference>
<dbReference type="KEGG" id="cma:Cmaq_1567"/>
<evidence type="ECO:0000313" key="2">
    <source>
        <dbReference type="EMBL" id="ABW02390.1"/>
    </source>
</evidence>
<name>A8M9H1_CALMQ</name>
<keyword evidence="3" id="KW-1185">Reference proteome</keyword>
<dbReference type="Pfam" id="PF00156">
    <property type="entry name" value="Pribosyltran"/>
    <property type="match status" value="1"/>
</dbReference>
<protein>
    <submittedName>
        <fullName evidence="2">Phosphoribosyltransferase</fullName>
    </submittedName>
</protein>
<sequence>MLNSKRVVKYNGEAAYSVTVAGLRRLLPIIEIGEVTISNGRFKAYIASDSELVLGDVEFINAVSRELANLVRIHKPEVIVTPEAKAIALAYGVSRELGIGRFVVARKSVKAYMGKYVHVKVNSITTKGDQFLVLDSYAMGYVSNRNVCIVDDVVSTGGTINALEELMRISNAHVVCKAAIWIEGPWINDEEVLHLGELPIFIA</sequence>
<dbReference type="EMBL" id="CP000852">
    <property type="protein sequence ID" value="ABW02390.1"/>
    <property type="molecule type" value="Genomic_DNA"/>
</dbReference>
<accession>A8M9H1</accession>
<dbReference type="Proteomes" id="UP000001137">
    <property type="component" value="Chromosome"/>
</dbReference>
<proteinExistence type="predicted"/>
<dbReference type="PANTHER" id="PTHR43218">
    <property type="entry name" value="PHOSPHORIBOSYLTRANSFERASE-RELATED"/>
    <property type="match status" value="1"/>
</dbReference>
<dbReference type="CDD" id="cd06223">
    <property type="entry name" value="PRTases_typeI"/>
    <property type="match status" value="1"/>
</dbReference>
<dbReference type="Gene3D" id="3.40.50.2020">
    <property type="match status" value="1"/>
</dbReference>
<feature type="domain" description="Phosphoribosyltransferase" evidence="1">
    <location>
        <begin position="66"/>
        <end position="176"/>
    </location>
</feature>
<keyword evidence="2" id="KW-0808">Transferase</keyword>
<keyword evidence="2" id="KW-0328">Glycosyltransferase</keyword>
<gene>
    <name evidence="2" type="ordered locus">Cmaq_1567</name>
</gene>
<dbReference type="eggNOG" id="arCOG00031">
    <property type="taxonomic scope" value="Archaea"/>
</dbReference>
<dbReference type="SUPFAM" id="SSF53271">
    <property type="entry name" value="PRTase-like"/>
    <property type="match status" value="1"/>
</dbReference>
<dbReference type="GeneID" id="5709580"/>
<reference evidence="2 3" key="1">
    <citation type="submission" date="2007-10" db="EMBL/GenBank/DDBJ databases">
        <title>Complete sequence of Caldivirga maquilingensis IC-167.</title>
        <authorList>
            <consortium name="US DOE Joint Genome Institute"/>
            <person name="Copeland A."/>
            <person name="Lucas S."/>
            <person name="Lapidus A."/>
            <person name="Barry K."/>
            <person name="Glavina del Rio T."/>
            <person name="Dalin E."/>
            <person name="Tice H."/>
            <person name="Pitluck S."/>
            <person name="Saunders E."/>
            <person name="Brettin T."/>
            <person name="Bruce D."/>
            <person name="Detter J.C."/>
            <person name="Han C."/>
            <person name="Schmutz J."/>
            <person name="Larimer F."/>
            <person name="Land M."/>
            <person name="Hauser L."/>
            <person name="Kyrpides N."/>
            <person name="Ivanova N."/>
            <person name="Biddle J.F."/>
            <person name="Zhang Z."/>
            <person name="Fitz-Gibbon S.T."/>
            <person name="Lowe T.M."/>
            <person name="Saltikov C."/>
            <person name="House C.H."/>
            <person name="Richardson P."/>
        </authorList>
    </citation>
    <scope>NUCLEOTIDE SEQUENCE [LARGE SCALE GENOMIC DNA]</scope>
    <source>
        <strain evidence="3">ATCC 700844 / DSM 13496 / JCM 10307 / IC-167</strain>
    </source>
</reference>